<evidence type="ECO:0000313" key="12">
    <source>
        <dbReference type="EMBL" id="MBO4206281.1"/>
    </source>
</evidence>
<dbReference type="Pfam" id="PF07264">
    <property type="entry name" value="EI24"/>
    <property type="match status" value="1"/>
</dbReference>
<keyword evidence="3" id="KW-1003">Cell membrane</keyword>
<comment type="subcellular location">
    <subcellularLocation>
        <location evidence="1">Membrane</location>
        <topology evidence="1">Multi-pass membrane protein</topology>
    </subcellularLocation>
</comment>
<dbReference type="InterPro" id="IPR050480">
    <property type="entry name" value="CysZ-like"/>
</dbReference>
<evidence type="ECO:0000256" key="9">
    <source>
        <dbReference type="ARBA" id="ARBA00023136"/>
    </source>
</evidence>
<name>A0ABS3VNZ4_MICEH</name>
<proteinExistence type="predicted"/>
<gene>
    <name evidence="12" type="ORF">GSF22_09710</name>
</gene>
<evidence type="ECO:0000256" key="6">
    <source>
        <dbReference type="ARBA" id="ARBA00022692"/>
    </source>
</evidence>
<feature type="transmembrane region" description="Helical" evidence="11">
    <location>
        <begin position="164"/>
        <end position="189"/>
    </location>
</feature>
<feature type="region of interest" description="Disordered" evidence="10">
    <location>
        <begin position="1"/>
        <end position="79"/>
    </location>
</feature>
<dbReference type="PANTHER" id="PTHR37468">
    <property type="entry name" value="SULFATE TRANSPORTER CYSZ"/>
    <property type="match status" value="1"/>
</dbReference>
<dbReference type="Proteomes" id="UP000823521">
    <property type="component" value="Unassembled WGS sequence"/>
</dbReference>
<keyword evidence="2" id="KW-0813">Transport</keyword>
<keyword evidence="8" id="KW-0764">Sulfate transport</keyword>
<evidence type="ECO:0000256" key="10">
    <source>
        <dbReference type="SAM" id="MobiDB-lite"/>
    </source>
</evidence>
<comment type="caution">
    <text evidence="12">The sequence shown here is derived from an EMBL/GenBank/DDBJ whole genome shotgun (WGS) entry which is preliminary data.</text>
</comment>
<dbReference type="EMBL" id="WVUH01000060">
    <property type="protein sequence ID" value="MBO4206281.1"/>
    <property type="molecule type" value="Genomic_DNA"/>
</dbReference>
<dbReference type="PANTHER" id="PTHR37468:SF1">
    <property type="entry name" value="SULFATE TRANSPORTER CYSZ"/>
    <property type="match status" value="1"/>
</dbReference>
<protein>
    <recommendedName>
        <fullName evidence="14">CysZ protein</fullName>
    </recommendedName>
</protein>
<feature type="compositionally biased region" description="Pro residues" evidence="10">
    <location>
        <begin position="52"/>
        <end position="77"/>
    </location>
</feature>
<keyword evidence="9 11" id="KW-0472">Membrane</keyword>
<dbReference type="RefSeq" id="WP_208813073.1">
    <property type="nucleotide sequence ID" value="NZ_WVUH01000060.1"/>
</dbReference>
<keyword evidence="4" id="KW-0997">Cell inner membrane</keyword>
<keyword evidence="6 11" id="KW-0812">Transmembrane</keyword>
<sequence>MSPLEPEHPATAWREPPGAYPVVPGPDLLPHQVAPPPAAALQPWQPDGVPLPDRPPAQPVPPTQWVPPTRPVHPSPPTETATAEAVRRAGRAMATGAARTARTAAYRGTRPVVNLFAGMGCFWRGAGRFLTSPVLWLYAAAPVALLVLAMLGITTAVETGVEIVVHWLTSFVQSWPAVISEVLGGILVWGARIGVHVVLGYLVLPLSIVLGAPCYVLLARRVERTLGTPAATGHHGTGTGSRPPSLWRAWAVTVRQAVLVTLVLQFGWLLLVPLLLVPGLNVFVALGTVLVFNGFLVGLLILSIPLHHHGSTTFRAQLRTAWRHRASVIGFGATGTLLLGLPVMPLRALVAPMVFIGALLLHRRIRTLDAAAVPAGHPAPAAVPPAPPALPSGPWS</sequence>
<evidence type="ECO:0000256" key="8">
    <source>
        <dbReference type="ARBA" id="ARBA00023032"/>
    </source>
</evidence>
<keyword evidence="7 11" id="KW-1133">Transmembrane helix</keyword>
<evidence type="ECO:0000256" key="4">
    <source>
        <dbReference type="ARBA" id="ARBA00022519"/>
    </source>
</evidence>
<accession>A0ABS3VNZ4</accession>
<keyword evidence="5" id="KW-0028">Amino-acid biosynthesis</keyword>
<feature type="transmembrane region" description="Helical" evidence="11">
    <location>
        <begin position="322"/>
        <end position="340"/>
    </location>
</feature>
<evidence type="ECO:0000256" key="11">
    <source>
        <dbReference type="SAM" id="Phobius"/>
    </source>
</evidence>
<evidence type="ECO:0000256" key="3">
    <source>
        <dbReference type="ARBA" id="ARBA00022475"/>
    </source>
</evidence>
<evidence type="ECO:0000256" key="1">
    <source>
        <dbReference type="ARBA" id="ARBA00004141"/>
    </source>
</evidence>
<feature type="transmembrane region" description="Helical" evidence="11">
    <location>
        <begin position="282"/>
        <end position="302"/>
    </location>
</feature>
<evidence type="ECO:0000256" key="5">
    <source>
        <dbReference type="ARBA" id="ARBA00022605"/>
    </source>
</evidence>
<evidence type="ECO:0008006" key="14">
    <source>
        <dbReference type="Google" id="ProtNLM"/>
    </source>
</evidence>
<evidence type="ECO:0000256" key="7">
    <source>
        <dbReference type="ARBA" id="ARBA00022989"/>
    </source>
</evidence>
<reference evidence="12 13" key="1">
    <citation type="submission" date="2019-12" db="EMBL/GenBank/DDBJ databases">
        <title>Whole genome sequencing of endophytic Actinobacterium Micromonospora sp. MPMI6T.</title>
        <authorList>
            <person name="Evv R."/>
            <person name="Podile A.R."/>
        </authorList>
    </citation>
    <scope>NUCLEOTIDE SEQUENCE [LARGE SCALE GENOMIC DNA]</scope>
    <source>
        <strain evidence="12 13">MPMI6</strain>
    </source>
</reference>
<organism evidence="12 13">
    <name type="scientific">Micromonospora echinofusca</name>
    <dbReference type="NCBI Taxonomy" id="47858"/>
    <lineage>
        <taxon>Bacteria</taxon>
        <taxon>Bacillati</taxon>
        <taxon>Actinomycetota</taxon>
        <taxon>Actinomycetes</taxon>
        <taxon>Micromonosporales</taxon>
        <taxon>Micromonosporaceae</taxon>
        <taxon>Micromonospora</taxon>
    </lineage>
</organism>
<feature type="transmembrane region" description="Helical" evidence="11">
    <location>
        <begin position="195"/>
        <end position="218"/>
    </location>
</feature>
<dbReference type="InterPro" id="IPR059112">
    <property type="entry name" value="CysZ/EI24"/>
</dbReference>
<feature type="transmembrane region" description="Helical" evidence="11">
    <location>
        <begin position="257"/>
        <end position="276"/>
    </location>
</feature>
<evidence type="ECO:0000313" key="13">
    <source>
        <dbReference type="Proteomes" id="UP000823521"/>
    </source>
</evidence>
<evidence type="ECO:0000256" key="2">
    <source>
        <dbReference type="ARBA" id="ARBA00022448"/>
    </source>
</evidence>
<feature type="transmembrane region" description="Helical" evidence="11">
    <location>
        <begin position="136"/>
        <end position="157"/>
    </location>
</feature>
<keyword evidence="13" id="KW-1185">Reference proteome</keyword>